<accession>A0A085GCZ8</accession>
<dbReference type="OrthoDB" id="9791759at2"/>
<dbReference type="STRING" id="1006004.GBAG_2378"/>
<dbReference type="AlphaFoldDB" id="A0A085GCZ8"/>
<sequence length="49" mass="5575">MAIELETLNLPQPSGGVPNNVLPLVLYHHVPHELRHNKNISVWQLIITE</sequence>
<organism evidence="1 2">
    <name type="scientific">Buttiauxella agrestis ATCC 33320</name>
    <dbReference type="NCBI Taxonomy" id="1006004"/>
    <lineage>
        <taxon>Bacteria</taxon>
        <taxon>Pseudomonadati</taxon>
        <taxon>Pseudomonadota</taxon>
        <taxon>Gammaproteobacteria</taxon>
        <taxon>Enterobacterales</taxon>
        <taxon>Enterobacteriaceae</taxon>
        <taxon>Buttiauxella</taxon>
    </lineage>
</organism>
<dbReference type="Proteomes" id="UP000028653">
    <property type="component" value="Unassembled WGS sequence"/>
</dbReference>
<gene>
    <name evidence="1" type="ORF">GBAG_2378</name>
</gene>
<dbReference type="RefSeq" id="WP_156104879.1">
    <property type="nucleotide sequence ID" value="NZ_JMPI01000030.1"/>
</dbReference>
<evidence type="ECO:0000313" key="1">
    <source>
        <dbReference type="EMBL" id="KFC81593.1"/>
    </source>
</evidence>
<protein>
    <submittedName>
        <fullName evidence="1">Uncharacterized protein</fullName>
    </submittedName>
</protein>
<proteinExistence type="predicted"/>
<keyword evidence="2" id="KW-1185">Reference proteome</keyword>
<comment type="caution">
    <text evidence="1">The sequence shown here is derived from an EMBL/GenBank/DDBJ whole genome shotgun (WGS) entry which is preliminary data.</text>
</comment>
<reference evidence="1 2" key="1">
    <citation type="submission" date="2014-05" db="EMBL/GenBank/DDBJ databases">
        <title>ATOL: Assembling a taxonomically balanced genome-scale reconstruction of the evolutionary history of the Enterobacteriaceae.</title>
        <authorList>
            <person name="Plunkett G.III."/>
            <person name="Neeno-Eckwall E.C."/>
            <person name="Glasner J.D."/>
            <person name="Perna N.T."/>
        </authorList>
    </citation>
    <scope>NUCLEOTIDE SEQUENCE [LARGE SCALE GENOMIC DNA]</scope>
    <source>
        <strain evidence="1 2">ATCC 33320</strain>
    </source>
</reference>
<name>A0A085GCZ8_9ENTR</name>
<evidence type="ECO:0000313" key="2">
    <source>
        <dbReference type="Proteomes" id="UP000028653"/>
    </source>
</evidence>
<dbReference type="EMBL" id="JMPI01000030">
    <property type="protein sequence ID" value="KFC81593.1"/>
    <property type="molecule type" value="Genomic_DNA"/>
</dbReference>